<protein>
    <recommendedName>
        <fullName evidence="6">DUF1254 domain-containing protein</fullName>
    </recommendedName>
</protein>
<dbReference type="InterPro" id="IPR037049">
    <property type="entry name" value="DUF1214_C_sf"/>
</dbReference>
<name>A0A5C5Z1G5_9BACT</name>
<dbReference type="PANTHER" id="PTHR36509:SF3">
    <property type="entry name" value="SIGNAL PEPTIDE PROTEIN"/>
    <property type="match status" value="1"/>
</dbReference>
<comment type="caution">
    <text evidence="4">The sequence shown here is derived from an EMBL/GenBank/DDBJ whole genome shotgun (WGS) entry which is preliminary data.</text>
</comment>
<organism evidence="4 5">
    <name type="scientific">Novipirellula herctigrandis</name>
    <dbReference type="NCBI Taxonomy" id="2527986"/>
    <lineage>
        <taxon>Bacteria</taxon>
        <taxon>Pseudomonadati</taxon>
        <taxon>Planctomycetota</taxon>
        <taxon>Planctomycetia</taxon>
        <taxon>Pirellulales</taxon>
        <taxon>Pirellulaceae</taxon>
        <taxon>Novipirellula</taxon>
    </lineage>
</organism>
<dbReference type="AlphaFoldDB" id="A0A5C5Z1G5"/>
<dbReference type="RefSeq" id="WP_146395457.1">
    <property type="nucleotide sequence ID" value="NZ_SJPJ01000001.1"/>
</dbReference>
<dbReference type="PANTHER" id="PTHR36509">
    <property type="entry name" value="BLL3101 PROTEIN"/>
    <property type="match status" value="1"/>
</dbReference>
<evidence type="ECO:0000259" key="2">
    <source>
        <dbReference type="Pfam" id="PF06742"/>
    </source>
</evidence>
<evidence type="ECO:0000259" key="3">
    <source>
        <dbReference type="Pfam" id="PF06863"/>
    </source>
</evidence>
<keyword evidence="1" id="KW-0732">Signal</keyword>
<feature type="domain" description="DUF1214" evidence="2">
    <location>
        <begin position="382"/>
        <end position="488"/>
    </location>
</feature>
<dbReference type="SUPFAM" id="SSF160935">
    <property type="entry name" value="VPA0735-like"/>
    <property type="match status" value="1"/>
</dbReference>
<dbReference type="Proteomes" id="UP000315010">
    <property type="component" value="Unassembled WGS sequence"/>
</dbReference>
<dbReference type="Pfam" id="PF06863">
    <property type="entry name" value="DUF1254"/>
    <property type="match status" value="1"/>
</dbReference>
<dbReference type="OrthoDB" id="272779at2"/>
<feature type="signal peptide" evidence="1">
    <location>
        <begin position="1"/>
        <end position="24"/>
    </location>
</feature>
<dbReference type="InterPro" id="IPR010679">
    <property type="entry name" value="DUF1254"/>
</dbReference>
<dbReference type="EMBL" id="SJPJ01000001">
    <property type="protein sequence ID" value="TWT80433.1"/>
    <property type="molecule type" value="Genomic_DNA"/>
</dbReference>
<dbReference type="Gene3D" id="2.60.40.1610">
    <property type="entry name" value="Domain of unknown function DUF1254"/>
    <property type="match status" value="1"/>
</dbReference>
<proteinExistence type="predicted"/>
<dbReference type="InterPro" id="IPR037050">
    <property type="entry name" value="DUF1254_sf"/>
</dbReference>
<dbReference type="Gene3D" id="1.10.3360.10">
    <property type="entry name" value="VPA0735-like domain"/>
    <property type="match status" value="1"/>
</dbReference>
<dbReference type="Gene3D" id="2.60.120.600">
    <property type="entry name" value="Domain of unknown function DUF1214, C-terminal domain"/>
    <property type="match status" value="1"/>
</dbReference>
<evidence type="ECO:0000313" key="5">
    <source>
        <dbReference type="Proteomes" id="UP000315010"/>
    </source>
</evidence>
<feature type="domain" description="DUF1254" evidence="3">
    <location>
        <begin position="110"/>
        <end position="230"/>
    </location>
</feature>
<gene>
    <name evidence="4" type="ORF">CA13_18500</name>
</gene>
<accession>A0A5C5Z1G5</accession>
<evidence type="ECO:0008006" key="6">
    <source>
        <dbReference type="Google" id="ProtNLM"/>
    </source>
</evidence>
<evidence type="ECO:0000256" key="1">
    <source>
        <dbReference type="SAM" id="SignalP"/>
    </source>
</evidence>
<dbReference type="InterPro" id="IPR010621">
    <property type="entry name" value="DUF1214"/>
</dbReference>
<evidence type="ECO:0000313" key="4">
    <source>
        <dbReference type="EMBL" id="TWT80433.1"/>
    </source>
</evidence>
<reference evidence="4 5" key="1">
    <citation type="submission" date="2019-02" db="EMBL/GenBank/DDBJ databases">
        <title>Deep-cultivation of Planctomycetes and their phenomic and genomic characterization uncovers novel biology.</title>
        <authorList>
            <person name="Wiegand S."/>
            <person name="Jogler M."/>
            <person name="Boedeker C."/>
            <person name="Pinto D."/>
            <person name="Vollmers J."/>
            <person name="Rivas-Marin E."/>
            <person name="Kohn T."/>
            <person name="Peeters S.H."/>
            <person name="Heuer A."/>
            <person name="Rast P."/>
            <person name="Oberbeckmann S."/>
            <person name="Bunk B."/>
            <person name="Jeske O."/>
            <person name="Meyerdierks A."/>
            <person name="Storesund J.E."/>
            <person name="Kallscheuer N."/>
            <person name="Luecker S."/>
            <person name="Lage O.M."/>
            <person name="Pohl T."/>
            <person name="Merkel B.J."/>
            <person name="Hornburger P."/>
            <person name="Mueller R.-W."/>
            <person name="Bruemmer F."/>
            <person name="Labrenz M."/>
            <person name="Spormann A.M."/>
            <person name="Op Den Camp H."/>
            <person name="Overmann J."/>
            <person name="Amann R."/>
            <person name="Jetten M.S.M."/>
            <person name="Mascher T."/>
            <person name="Medema M.H."/>
            <person name="Devos D.P."/>
            <person name="Kaster A.-K."/>
            <person name="Ovreas L."/>
            <person name="Rohde M."/>
            <person name="Galperin M.Y."/>
            <person name="Jogler C."/>
        </authorList>
    </citation>
    <scope>NUCLEOTIDE SEQUENCE [LARGE SCALE GENOMIC DNA]</scope>
    <source>
        <strain evidence="4 5">CA13</strain>
    </source>
</reference>
<dbReference type="Pfam" id="PF06742">
    <property type="entry name" value="DUF1214"/>
    <property type="match status" value="1"/>
</dbReference>
<sequence precursor="true">MHQLRLLTSVAVLAGSLTVSTLPAQDEPTYKADVPDSISTPDRVSTKYVGELEFRDGFPSDQTVTNVYDYLDTSRAVQVFLSSMPAASIYGLLEGHKKIGCEANHSVGITETLMNARSLWLTPQTTTPYVHGEIDVKNGPVVVELGSPVIGLIDDAYFRYVGDLGVVGPDQGKGGKYLVVGPDFKGEIPDDYFVLKTKTYRQWLLIRIVVTGGQTQQAVEAFKKTFKIYPLADAANPKPTEFVNLSDKQYNTIHANDAGFFDEINAVIQYEPEDSYDPEIVGLAASIGIKKGQPFEPDDRMKKILKEAAAIGNAASRAILFRPRDEKVFFYPGKRQWYSPLAGGSHEFLDHGARVLDDRVAFHYYATGITPKMTQPKVGTGSVYEIGSTDSNGKALDGGRTYSVTLPAPIPAKNFWSFMVYDNQTRSILETDQKTGGLDSNSAALKLNDDGSATVYFGPQKPEGQEGNWVQTMPGKGYNVLLRLYGPLQPWFDKTWMPGDFEPVK</sequence>
<keyword evidence="5" id="KW-1185">Reference proteome</keyword>
<feature type="chain" id="PRO_5022910086" description="DUF1254 domain-containing protein" evidence="1">
    <location>
        <begin position="25"/>
        <end position="505"/>
    </location>
</feature>